<evidence type="ECO:0000313" key="1">
    <source>
        <dbReference type="EMBL" id="KAK3804314.1"/>
    </source>
</evidence>
<protein>
    <submittedName>
        <fullName evidence="1">Uncharacterized protein</fullName>
    </submittedName>
</protein>
<dbReference type="AlphaFoldDB" id="A0AAE1EE64"/>
<sequence length="93" mass="10595">MTFLMTTILIHSVPRHCNKNYQSCSRSNCFAHRFIMFVHQSPGLSLFCLGLTGFTFSCDRSGLHGSSTDARYDELARDMSPTKRSVTRAQTWK</sequence>
<organism evidence="1 2">
    <name type="scientific">Elysia crispata</name>
    <name type="common">lettuce slug</name>
    <dbReference type="NCBI Taxonomy" id="231223"/>
    <lineage>
        <taxon>Eukaryota</taxon>
        <taxon>Metazoa</taxon>
        <taxon>Spiralia</taxon>
        <taxon>Lophotrochozoa</taxon>
        <taxon>Mollusca</taxon>
        <taxon>Gastropoda</taxon>
        <taxon>Heterobranchia</taxon>
        <taxon>Euthyneura</taxon>
        <taxon>Panpulmonata</taxon>
        <taxon>Sacoglossa</taxon>
        <taxon>Placobranchoidea</taxon>
        <taxon>Plakobranchidae</taxon>
        <taxon>Elysia</taxon>
    </lineage>
</organism>
<name>A0AAE1EE64_9GAST</name>
<dbReference type="Proteomes" id="UP001283361">
    <property type="component" value="Unassembled WGS sequence"/>
</dbReference>
<gene>
    <name evidence="1" type="ORF">RRG08_039235</name>
</gene>
<evidence type="ECO:0000313" key="2">
    <source>
        <dbReference type="Proteomes" id="UP001283361"/>
    </source>
</evidence>
<keyword evidence="2" id="KW-1185">Reference proteome</keyword>
<dbReference type="EMBL" id="JAWDGP010000027">
    <property type="protein sequence ID" value="KAK3804314.1"/>
    <property type="molecule type" value="Genomic_DNA"/>
</dbReference>
<proteinExistence type="predicted"/>
<accession>A0AAE1EE64</accession>
<reference evidence="1" key="1">
    <citation type="journal article" date="2023" name="G3 (Bethesda)">
        <title>A reference genome for the long-term kleptoplast-retaining sea slug Elysia crispata morphotype clarki.</title>
        <authorList>
            <person name="Eastman K.E."/>
            <person name="Pendleton A.L."/>
            <person name="Shaikh M.A."/>
            <person name="Suttiyut T."/>
            <person name="Ogas R."/>
            <person name="Tomko P."/>
            <person name="Gavelis G."/>
            <person name="Widhalm J.R."/>
            <person name="Wisecaver J.H."/>
        </authorList>
    </citation>
    <scope>NUCLEOTIDE SEQUENCE</scope>
    <source>
        <strain evidence="1">ECLA1</strain>
    </source>
</reference>
<comment type="caution">
    <text evidence="1">The sequence shown here is derived from an EMBL/GenBank/DDBJ whole genome shotgun (WGS) entry which is preliminary data.</text>
</comment>